<name>B4MXN1_DROWI</name>
<gene>
    <name evidence="2" type="primary">Dwil\GK18826</name>
    <name evidence="2" type="ORF">Dwil_GK18826</name>
</gene>
<dbReference type="GO" id="GO:0005654">
    <property type="term" value="C:nucleoplasm"/>
    <property type="evidence" value="ECO:0007669"/>
    <property type="project" value="TreeGrafter"/>
</dbReference>
<feature type="compositionally biased region" description="Acidic residues" evidence="1">
    <location>
        <begin position="120"/>
        <end position="129"/>
    </location>
</feature>
<evidence type="ECO:0000256" key="1">
    <source>
        <dbReference type="SAM" id="MobiDB-lite"/>
    </source>
</evidence>
<accession>B4MXN1</accession>
<dbReference type="Proteomes" id="UP000007798">
    <property type="component" value="Unassembled WGS sequence"/>
</dbReference>
<dbReference type="EMBL" id="CH963876">
    <property type="protein sequence ID" value="EDW76800.1"/>
    <property type="molecule type" value="Genomic_DNA"/>
</dbReference>
<dbReference type="KEGG" id="dwi:6643084"/>
<dbReference type="InParanoid" id="B4MXN1"/>
<dbReference type="HOGENOM" id="CLU_014676_1_0_1"/>
<feature type="compositionally biased region" description="Polar residues" evidence="1">
    <location>
        <begin position="13"/>
        <end position="30"/>
    </location>
</feature>
<sequence length="671" mass="73956">MPPPRPKGIGLTTGVTPARPSSNAPMSERQQMALLIQMTATSSTDTSRTSTKKTENKKGETEIDENTTEKQEVLDAKEKPTTAATDDCSLDSQRVVAEANAATQSSSSSSTSASKRCYSDIEDEFDELGEDSKKKKKKDSENTKEFKNTSLKLSSKVDKSTKLSSAKASPSGNKLYSIDKEQNEISSSNKNAAAAAAAAAAADIENETEGSDDYKSNDSLYNGGLKVPPLKIVIPQQNCSIDTEGNVLRTGKVAASRNAALPYVVSSNSDSIDTIISNQCISPHESPQKVNAVSCPAAVLDDKNIKLFNDEKNLRVLRSSHRTGVASAERSSNNSSPQMQSSSPSPASSNHANDNTEGKSSSYNNMSASPIQQSHQFDNDGIANVPSPSTSSTSSSKDINSTSNVDLHPRKRKIRPKNANEDNAKNANPNLDASVAGGESHPHDYPFTNGFQMFLNIRRQIEKKWKTLYPVKPRPPQGYNDYLLTKRSYLLNKNTNTSAAIDIPNTVPEPLKKIYRLQEKARRELIEAHTVEREKLCLNVEQEIIRVHSKAARSISGQSEPYSVCTYLKDDEVYNMMTPEQDEKEKSARCRFNGRLLLSWLQDVDDKWEKIKELMVLRHHNEAESLHAVQVMDWNISAKRSKLSDSIYEEDITKDHVPIVYVGDDFDTLPT</sequence>
<evidence type="ECO:0008006" key="4">
    <source>
        <dbReference type="Google" id="ProtNLM"/>
    </source>
</evidence>
<feature type="compositionally biased region" description="Basic and acidic residues" evidence="1">
    <location>
        <begin position="130"/>
        <end position="147"/>
    </location>
</feature>
<dbReference type="PANTHER" id="PTHR24149:SF14">
    <property type="entry name" value="ANKYRIN REPEAT DOMAIN 12"/>
    <property type="match status" value="1"/>
</dbReference>
<dbReference type="PhylomeDB" id="B4MXN1"/>
<dbReference type="FunCoup" id="B4MXN1">
    <property type="interactions" value="210"/>
</dbReference>
<feature type="compositionally biased region" description="Polar residues" evidence="1">
    <location>
        <begin position="351"/>
        <end position="376"/>
    </location>
</feature>
<feature type="compositionally biased region" description="Low complexity" evidence="1">
    <location>
        <begin position="39"/>
        <end position="49"/>
    </location>
</feature>
<evidence type="ECO:0000313" key="2">
    <source>
        <dbReference type="EMBL" id="EDW76800.1"/>
    </source>
</evidence>
<evidence type="ECO:0000313" key="3">
    <source>
        <dbReference type="Proteomes" id="UP000007798"/>
    </source>
</evidence>
<feature type="compositionally biased region" description="Low complexity" evidence="1">
    <location>
        <begin position="331"/>
        <end position="350"/>
    </location>
</feature>
<dbReference type="PANTHER" id="PTHR24149">
    <property type="entry name" value="ANKYRIN REPEAT DOMAIN-CONTAINING PROTEIN 12"/>
    <property type="match status" value="1"/>
</dbReference>
<dbReference type="InterPro" id="IPR053210">
    <property type="entry name" value="ANKRD12"/>
</dbReference>
<dbReference type="GO" id="GO:1990935">
    <property type="term" value="F:splicing factor binding"/>
    <property type="evidence" value="ECO:0007669"/>
    <property type="project" value="EnsemblMetazoa"/>
</dbReference>
<feature type="compositionally biased region" description="Polar residues" evidence="1">
    <location>
        <begin position="162"/>
        <end position="174"/>
    </location>
</feature>
<protein>
    <recommendedName>
        <fullName evidence="4">Ankyrin repeat domain-containing protein 12</fullName>
    </recommendedName>
</protein>
<dbReference type="OrthoDB" id="5806726at2759"/>
<feature type="compositionally biased region" description="Low complexity" evidence="1">
    <location>
        <begin position="386"/>
        <end position="396"/>
    </location>
</feature>
<organism evidence="2 3">
    <name type="scientific">Drosophila willistoni</name>
    <name type="common">Fruit fly</name>
    <dbReference type="NCBI Taxonomy" id="7260"/>
    <lineage>
        <taxon>Eukaryota</taxon>
        <taxon>Metazoa</taxon>
        <taxon>Ecdysozoa</taxon>
        <taxon>Arthropoda</taxon>
        <taxon>Hexapoda</taxon>
        <taxon>Insecta</taxon>
        <taxon>Pterygota</taxon>
        <taxon>Neoptera</taxon>
        <taxon>Endopterygota</taxon>
        <taxon>Diptera</taxon>
        <taxon>Brachycera</taxon>
        <taxon>Muscomorpha</taxon>
        <taxon>Ephydroidea</taxon>
        <taxon>Drosophilidae</taxon>
        <taxon>Drosophila</taxon>
        <taxon>Sophophora</taxon>
    </lineage>
</organism>
<reference evidence="2 3" key="1">
    <citation type="journal article" date="2007" name="Nature">
        <title>Evolution of genes and genomes on the Drosophila phylogeny.</title>
        <authorList>
            <consortium name="Drosophila 12 Genomes Consortium"/>
            <person name="Clark A.G."/>
            <person name="Eisen M.B."/>
            <person name="Smith D.R."/>
            <person name="Bergman C.M."/>
            <person name="Oliver B."/>
            <person name="Markow T.A."/>
            <person name="Kaufman T.C."/>
            <person name="Kellis M."/>
            <person name="Gelbart W."/>
            <person name="Iyer V.N."/>
            <person name="Pollard D.A."/>
            <person name="Sackton T.B."/>
            <person name="Larracuente A.M."/>
            <person name="Singh N.D."/>
            <person name="Abad J.P."/>
            <person name="Abt D.N."/>
            <person name="Adryan B."/>
            <person name="Aguade M."/>
            <person name="Akashi H."/>
            <person name="Anderson W.W."/>
            <person name="Aquadro C.F."/>
            <person name="Ardell D.H."/>
            <person name="Arguello R."/>
            <person name="Artieri C.G."/>
            <person name="Barbash D.A."/>
            <person name="Barker D."/>
            <person name="Barsanti P."/>
            <person name="Batterham P."/>
            <person name="Batzoglou S."/>
            <person name="Begun D."/>
            <person name="Bhutkar A."/>
            <person name="Blanco E."/>
            <person name="Bosak S.A."/>
            <person name="Bradley R.K."/>
            <person name="Brand A.D."/>
            <person name="Brent M.R."/>
            <person name="Brooks A.N."/>
            <person name="Brown R.H."/>
            <person name="Butlin R.K."/>
            <person name="Caggese C."/>
            <person name="Calvi B.R."/>
            <person name="Bernardo de Carvalho A."/>
            <person name="Caspi A."/>
            <person name="Castrezana S."/>
            <person name="Celniker S.E."/>
            <person name="Chang J.L."/>
            <person name="Chapple C."/>
            <person name="Chatterji S."/>
            <person name="Chinwalla A."/>
            <person name="Civetta A."/>
            <person name="Clifton S.W."/>
            <person name="Comeron J.M."/>
            <person name="Costello J.C."/>
            <person name="Coyne J.A."/>
            <person name="Daub J."/>
            <person name="David R.G."/>
            <person name="Delcher A.L."/>
            <person name="Delehaunty K."/>
            <person name="Do C.B."/>
            <person name="Ebling H."/>
            <person name="Edwards K."/>
            <person name="Eickbush T."/>
            <person name="Evans J.D."/>
            <person name="Filipski A."/>
            <person name="Findeiss S."/>
            <person name="Freyhult E."/>
            <person name="Fulton L."/>
            <person name="Fulton R."/>
            <person name="Garcia A.C."/>
            <person name="Gardiner A."/>
            <person name="Garfield D.A."/>
            <person name="Garvin B.E."/>
            <person name="Gibson G."/>
            <person name="Gilbert D."/>
            <person name="Gnerre S."/>
            <person name="Godfrey J."/>
            <person name="Good R."/>
            <person name="Gotea V."/>
            <person name="Gravely B."/>
            <person name="Greenberg A.J."/>
            <person name="Griffiths-Jones S."/>
            <person name="Gross S."/>
            <person name="Guigo R."/>
            <person name="Gustafson E.A."/>
            <person name="Haerty W."/>
            <person name="Hahn M.W."/>
            <person name="Halligan D.L."/>
            <person name="Halpern A.L."/>
            <person name="Halter G.M."/>
            <person name="Han M.V."/>
            <person name="Heger A."/>
            <person name="Hillier L."/>
            <person name="Hinrichs A.S."/>
            <person name="Holmes I."/>
            <person name="Hoskins R.A."/>
            <person name="Hubisz M.J."/>
            <person name="Hultmark D."/>
            <person name="Huntley M.A."/>
            <person name="Jaffe D.B."/>
            <person name="Jagadeeshan S."/>
            <person name="Jeck W.R."/>
            <person name="Johnson J."/>
            <person name="Jones C.D."/>
            <person name="Jordan W.C."/>
            <person name="Karpen G.H."/>
            <person name="Kataoka E."/>
            <person name="Keightley P.D."/>
            <person name="Kheradpour P."/>
            <person name="Kirkness E.F."/>
            <person name="Koerich L.B."/>
            <person name="Kristiansen K."/>
            <person name="Kudrna D."/>
            <person name="Kulathinal R.J."/>
            <person name="Kumar S."/>
            <person name="Kwok R."/>
            <person name="Lander E."/>
            <person name="Langley C.H."/>
            <person name="Lapoint R."/>
            <person name="Lazzaro B.P."/>
            <person name="Lee S.J."/>
            <person name="Levesque L."/>
            <person name="Li R."/>
            <person name="Lin C.F."/>
            <person name="Lin M.F."/>
            <person name="Lindblad-Toh K."/>
            <person name="Llopart A."/>
            <person name="Long M."/>
            <person name="Low L."/>
            <person name="Lozovsky E."/>
            <person name="Lu J."/>
            <person name="Luo M."/>
            <person name="Machado C.A."/>
            <person name="Makalowski W."/>
            <person name="Marzo M."/>
            <person name="Matsuda M."/>
            <person name="Matzkin L."/>
            <person name="McAllister B."/>
            <person name="McBride C.S."/>
            <person name="McKernan B."/>
            <person name="McKernan K."/>
            <person name="Mendez-Lago M."/>
            <person name="Minx P."/>
            <person name="Mollenhauer M.U."/>
            <person name="Montooth K."/>
            <person name="Mount S.M."/>
            <person name="Mu X."/>
            <person name="Myers E."/>
            <person name="Negre B."/>
            <person name="Newfeld S."/>
            <person name="Nielsen R."/>
            <person name="Noor M.A."/>
            <person name="O'Grady P."/>
            <person name="Pachter L."/>
            <person name="Papaceit M."/>
            <person name="Parisi M.J."/>
            <person name="Parisi M."/>
            <person name="Parts L."/>
            <person name="Pedersen J.S."/>
            <person name="Pesole G."/>
            <person name="Phillippy A.M."/>
            <person name="Ponting C.P."/>
            <person name="Pop M."/>
            <person name="Porcelli D."/>
            <person name="Powell J.R."/>
            <person name="Prohaska S."/>
            <person name="Pruitt K."/>
            <person name="Puig M."/>
            <person name="Quesneville H."/>
            <person name="Ram K.R."/>
            <person name="Rand D."/>
            <person name="Rasmussen M.D."/>
            <person name="Reed L.K."/>
            <person name="Reenan R."/>
            <person name="Reily A."/>
            <person name="Remington K.A."/>
            <person name="Rieger T.T."/>
            <person name="Ritchie M.G."/>
            <person name="Robin C."/>
            <person name="Rogers Y.H."/>
            <person name="Rohde C."/>
            <person name="Rozas J."/>
            <person name="Rubenfield M.J."/>
            <person name="Ruiz A."/>
            <person name="Russo S."/>
            <person name="Salzberg S.L."/>
            <person name="Sanchez-Gracia A."/>
            <person name="Saranga D.J."/>
            <person name="Sato H."/>
            <person name="Schaeffer S.W."/>
            <person name="Schatz M.C."/>
            <person name="Schlenke T."/>
            <person name="Schwartz R."/>
            <person name="Segarra C."/>
            <person name="Singh R.S."/>
            <person name="Sirot L."/>
            <person name="Sirota M."/>
            <person name="Sisneros N.B."/>
            <person name="Smith C.D."/>
            <person name="Smith T.F."/>
            <person name="Spieth J."/>
            <person name="Stage D.E."/>
            <person name="Stark A."/>
            <person name="Stephan W."/>
            <person name="Strausberg R.L."/>
            <person name="Strempel S."/>
            <person name="Sturgill D."/>
            <person name="Sutton G."/>
            <person name="Sutton G.G."/>
            <person name="Tao W."/>
            <person name="Teichmann S."/>
            <person name="Tobari Y.N."/>
            <person name="Tomimura Y."/>
            <person name="Tsolas J.M."/>
            <person name="Valente V.L."/>
            <person name="Venter E."/>
            <person name="Venter J.C."/>
            <person name="Vicario S."/>
            <person name="Vieira F.G."/>
            <person name="Vilella A.J."/>
            <person name="Villasante A."/>
            <person name="Walenz B."/>
            <person name="Wang J."/>
            <person name="Wasserman M."/>
            <person name="Watts T."/>
            <person name="Wilson D."/>
            <person name="Wilson R.K."/>
            <person name="Wing R.A."/>
            <person name="Wolfner M.F."/>
            <person name="Wong A."/>
            <person name="Wong G.K."/>
            <person name="Wu C.I."/>
            <person name="Wu G."/>
            <person name="Yamamoto D."/>
            <person name="Yang H.P."/>
            <person name="Yang S.P."/>
            <person name="Yorke J.A."/>
            <person name="Yoshida K."/>
            <person name="Zdobnov E."/>
            <person name="Zhang P."/>
            <person name="Zhang Y."/>
            <person name="Zimin A.V."/>
            <person name="Baldwin J."/>
            <person name="Abdouelleil A."/>
            <person name="Abdulkadir J."/>
            <person name="Abebe A."/>
            <person name="Abera B."/>
            <person name="Abreu J."/>
            <person name="Acer S.C."/>
            <person name="Aftuck L."/>
            <person name="Alexander A."/>
            <person name="An P."/>
            <person name="Anderson E."/>
            <person name="Anderson S."/>
            <person name="Arachi H."/>
            <person name="Azer M."/>
            <person name="Bachantsang P."/>
            <person name="Barry A."/>
            <person name="Bayul T."/>
            <person name="Berlin A."/>
            <person name="Bessette D."/>
            <person name="Bloom T."/>
            <person name="Blye J."/>
            <person name="Boguslavskiy L."/>
            <person name="Bonnet C."/>
            <person name="Boukhgalter B."/>
            <person name="Bourzgui I."/>
            <person name="Brown A."/>
            <person name="Cahill P."/>
            <person name="Channer S."/>
            <person name="Cheshatsang Y."/>
            <person name="Chuda L."/>
            <person name="Citroen M."/>
            <person name="Collymore A."/>
            <person name="Cooke P."/>
            <person name="Costello M."/>
            <person name="D'Aco K."/>
            <person name="Daza R."/>
            <person name="De Haan G."/>
            <person name="DeGray S."/>
            <person name="DeMaso C."/>
            <person name="Dhargay N."/>
            <person name="Dooley K."/>
            <person name="Dooley E."/>
            <person name="Doricent M."/>
            <person name="Dorje P."/>
            <person name="Dorjee K."/>
            <person name="Dupes A."/>
            <person name="Elong R."/>
            <person name="Falk J."/>
            <person name="Farina A."/>
            <person name="Faro S."/>
            <person name="Ferguson D."/>
            <person name="Fisher S."/>
            <person name="Foley C.D."/>
            <person name="Franke A."/>
            <person name="Friedrich D."/>
            <person name="Gadbois L."/>
            <person name="Gearin G."/>
            <person name="Gearin C.R."/>
            <person name="Giannoukos G."/>
            <person name="Goode T."/>
            <person name="Graham J."/>
            <person name="Grandbois E."/>
            <person name="Grewal S."/>
            <person name="Gyaltsen K."/>
            <person name="Hafez N."/>
            <person name="Hagos B."/>
            <person name="Hall J."/>
            <person name="Henson C."/>
            <person name="Hollinger A."/>
            <person name="Honan T."/>
            <person name="Huard M.D."/>
            <person name="Hughes L."/>
            <person name="Hurhula B."/>
            <person name="Husby M.E."/>
            <person name="Kamat A."/>
            <person name="Kanga B."/>
            <person name="Kashin S."/>
            <person name="Khazanovich D."/>
            <person name="Kisner P."/>
            <person name="Lance K."/>
            <person name="Lara M."/>
            <person name="Lee W."/>
            <person name="Lennon N."/>
            <person name="Letendre F."/>
            <person name="LeVine R."/>
            <person name="Lipovsky A."/>
            <person name="Liu X."/>
            <person name="Liu J."/>
            <person name="Liu S."/>
            <person name="Lokyitsang T."/>
            <person name="Lokyitsang Y."/>
            <person name="Lubonja R."/>
            <person name="Lui A."/>
            <person name="MacDonald P."/>
            <person name="Magnisalis V."/>
            <person name="Maru K."/>
            <person name="Matthews C."/>
            <person name="McCusker W."/>
            <person name="McDonough S."/>
            <person name="Mehta T."/>
            <person name="Meldrim J."/>
            <person name="Meneus L."/>
            <person name="Mihai O."/>
            <person name="Mihalev A."/>
            <person name="Mihova T."/>
            <person name="Mittelman R."/>
            <person name="Mlenga V."/>
            <person name="Montmayeur A."/>
            <person name="Mulrain L."/>
            <person name="Navidi A."/>
            <person name="Naylor J."/>
            <person name="Negash T."/>
            <person name="Nguyen T."/>
            <person name="Nguyen N."/>
            <person name="Nicol R."/>
            <person name="Norbu C."/>
            <person name="Norbu N."/>
            <person name="Novod N."/>
            <person name="O'Neill B."/>
            <person name="Osman S."/>
            <person name="Markiewicz E."/>
            <person name="Oyono O.L."/>
            <person name="Patti C."/>
            <person name="Phunkhang P."/>
            <person name="Pierre F."/>
            <person name="Priest M."/>
            <person name="Raghuraman S."/>
            <person name="Rege F."/>
            <person name="Reyes R."/>
            <person name="Rise C."/>
            <person name="Rogov P."/>
            <person name="Ross K."/>
            <person name="Ryan E."/>
            <person name="Settipalli S."/>
            <person name="Shea T."/>
            <person name="Sherpa N."/>
            <person name="Shi L."/>
            <person name="Shih D."/>
            <person name="Sparrow T."/>
            <person name="Spaulding J."/>
            <person name="Stalker J."/>
            <person name="Stange-Thomann N."/>
            <person name="Stavropoulos S."/>
            <person name="Stone C."/>
            <person name="Strader C."/>
            <person name="Tesfaye S."/>
            <person name="Thomson T."/>
            <person name="Thoulutsang Y."/>
            <person name="Thoulutsang D."/>
            <person name="Topham K."/>
            <person name="Topping I."/>
            <person name="Tsamla T."/>
            <person name="Vassiliev H."/>
            <person name="Vo A."/>
            <person name="Wangchuk T."/>
            <person name="Wangdi T."/>
            <person name="Weiand M."/>
            <person name="Wilkinson J."/>
            <person name="Wilson A."/>
            <person name="Yadav S."/>
            <person name="Young G."/>
            <person name="Yu Q."/>
            <person name="Zembek L."/>
            <person name="Zhong D."/>
            <person name="Zimmer A."/>
            <person name="Zwirko Z."/>
            <person name="Jaffe D.B."/>
            <person name="Alvarez P."/>
            <person name="Brockman W."/>
            <person name="Butler J."/>
            <person name="Chin C."/>
            <person name="Gnerre S."/>
            <person name="Grabherr M."/>
            <person name="Kleber M."/>
            <person name="Mauceli E."/>
            <person name="MacCallum I."/>
        </authorList>
    </citation>
    <scope>NUCLEOTIDE SEQUENCE [LARGE SCALE GENOMIC DNA]</scope>
    <source>
        <strain evidence="3">Tucson 14030-0811.24</strain>
    </source>
</reference>
<dbReference type="STRING" id="7260.B4MXN1"/>
<dbReference type="eggNOG" id="ENOG502QQG5">
    <property type="taxonomic scope" value="Eukaryota"/>
</dbReference>
<feature type="region of interest" description="Disordered" evidence="1">
    <location>
        <begin position="1"/>
        <end position="192"/>
    </location>
</feature>
<feature type="compositionally biased region" description="Basic and acidic residues" evidence="1">
    <location>
        <begin position="52"/>
        <end position="80"/>
    </location>
</feature>
<feature type="region of interest" description="Disordered" evidence="1">
    <location>
        <begin position="319"/>
        <end position="443"/>
    </location>
</feature>
<keyword evidence="3" id="KW-1185">Reference proteome</keyword>
<dbReference type="OMA" id="HQFDQET"/>
<feature type="compositionally biased region" description="Low complexity" evidence="1">
    <location>
        <begin position="97"/>
        <end position="114"/>
    </location>
</feature>
<dbReference type="AlphaFoldDB" id="B4MXN1"/>
<proteinExistence type="predicted"/>